<dbReference type="GO" id="GO:0006747">
    <property type="term" value="P:FAD biosynthetic process"/>
    <property type="evidence" value="ECO:0007669"/>
    <property type="project" value="UniProtKB-UniRule"/>
</dbReference>
<evidence type="ECO:0000256" key="14">
    <source>
        <dbReference type="ARBA" id="ARBA00049494"/>
    </source>
</evidence>
<dbReference type="GO" id="GO:0005524">
    <property type="term" value="F:ATP binding"/>
    <property type="evidence" value="ECO:0007669"/>
    <property type="project" value="UniProtKB-UniRule"/>
</dbReference>
<dbReference type="GO" id="GO:0003919">
    <property type="term" value="F:FMN adenylyltransferase activity"/>
    <property type="evidence" value="ECO:0007669"/>
    <property type="project" value="UniProtKB-UniRule"/>
</dbReference>
<evidence type="ECO:0000256" key="7">
    <source>
        <dbReference type="ARBA" id="ARBA00022695"/>
    </source>
</evidence>
<evidence type="ECO:0000256" key="11">
    <source>
        <dbReference type="ARBA" id="ARBA00022840"/>
    </source>
</evidence>
<dbReference type="Pfam" id="PF01687">
    <property type="entry name" value="Flavokinase"/>
    <property type="match status" value="1"/>
</dbReference>
<dbReference type="InterPro" id="IPR023465">
    <property type="entry name" value="Riboflavin_kinase_dom_sf"/>
</dbReference>
<comment type="function">
    <text evidence="1">Catalyzes the phosphorylation of riboflavin to FMN followed by the adenylation of FMN to FAD.</text>
</comment>
<dbReference type="Gene3D" id="2.40.30.30">
    <property type="entry name" value="Riboflavin kinase-like"/>
    <property type="match status" value="1"/>
</dbReference>
<dbReference type="GO" id="GO:0009231">
    <property type="term" value="P:riboflavin biosynthetic process"/>
    <property type="evidence" value="ECO:0007669"/>
    <property type="project" value="InterPro"/>
</dbReference>
<keyword evidence="5 15" id="KW-0288">FMN</keyword>
<evidence type="ECO:0000256" key="2">
    <source>
        <dbReference type="ARBA" id="ARBA00004726"/>
    </source>
</evidence>
<keyword evidence="7 15" id="KW-0548">Nucleotidyltransferase</keyword>
<keyword evidence="6 15" id="KW-0808">Transferase</keyword>
<dbReference type="SUPFAM" id="SSF52374">
    <property type="entry name" value="Nucleotidylyl transferase"/>
    <property type="match status" value="1"/>
</dbReference>
<comment type="pathway">
    <text evidence="2 15">Cofactor biosynthesis; FAD biosynthesis; FAD from FMN: step 1/1.</text>
</comment>
<evidence type="ECO:0000256" key="15">
    <source>
        <dbReference type="PIRNR" id="PIRNR004491"/>
    </source>
</evidence>
<comment type="catalytic activity">
    <reaction evidence="14 15">
        <text>FMN + ATP + H(+) = FAD + diphosphate</text>
        <dbReference type="Rhea" id="RHEA:17237"/>
        <dbReference type="ChEBI" id="CHEBI:15378"/>
        <dbReference type="ChEBI" id="CHEBI:30616"/>
        <dbReference type="ChEBI" id="CHEBI:33019"/>
        <dbReference type="ChEBI" id="CHEBI:57692"/>
        <dbReference type="ChEBI" id="CHEBI:58210"/>
        <dbReference type="EC" id="2.7.7.2"/>
    </reaction>
</comment>
<evidence type="ECO:0000256" key="3">
    <source>
        <dbReference type="ARBA" id="ARBA00005201"/>
    </source>
</evidence>
<dbReference type="RefSeq" id="WP_368654859.1">
    <property type="nucleotide sequence ID" value="NZ_CP162599.1"/>
</dbReference>
<keyword evidence="12" id="KW-0511">Multifunctional enzyme</keyword>
<dbReference type="AlphaFoldDB" id="A0AB39HRX7"/>
<name>A0AB39HRX7_9BACI</name>
<accession>A0AB39HRX7</accession>
<keyword evidence="4 15" id="KW-0285">Flavoprotein</keyword>
<feature type="domain" description="Riboflavin kinase" evidence="16">
    <location>
        <begin position="184"/>
        <end position="310"/>
    </location>
</feature>
<dbReference type="FunFam" id="3.40.50.620:FF:000021">
    <property type="entry name" value="Riboflavin biosynthesis protein"/>
    <property type="match status" value="1"/>
</dbReference>
<dbReference type="InterPro" id="IPR015864">
    <property type="entry name" value="FAD_synthase"/>
</dbReference>
<evidence type="ECO:0000256" key="10">
    <source>
        <dbReference type="ARBA" id="ARBA00022827"/>
    </source>
</evidence>
<evidence type="ECO:0000256" key="12">
    <source>
        <dbReference type="ARBA" id="ARBA00023268"/>
    </source>
</evidence>
<proteinExistence type="inferred from homology"/>
<keyword evidence="9 15" id="KW-0418">Kinase</keyword>
<keyword evidence="8 15" id="KW-0547">Nucleotide-binding</keyword>
<sequence length="310" mass="35246">MKTIQLTYPMSIQEEIPATVAAIGFFDGIHIGHQQVIKSAVLEAKQRNMESAVITFHPHPSAVLKKEAGQIQYITPLAEKKAILENLYVDRLYIITFNQELSRLLPAQFIDYFIVGLNIKHLVAGFDYTYGFKGKGNMATIDEYAQGRFTHTIIEKLDLIDEKVSSTRIRECLSEGDIVTANLLLSRPLRMSGIVEKGDQRGRTIGYPTANIKIDDQALLPKLGVYAVHVYHQDKKYYGMANIGVRPTFKEGYVQPSVEVNILDFNQEIYNKEVQIELLQFIRPEKKFEGIDMLIAQIAEDEKKIRSFFA</sequence>
<dbReference type="SUPFAM" id="SSF82114">
    <property type="entry name" value="Riboflavin kinase-like"/>
    <property type="match status" value="1"/>
</dbReference>
<gene>
    <name evidence="17" type="primary">ribF</name>
    <name evidence="17" type="ORF">AB4Y30_07490</name>
</gene>
<keyword evidence="11 15" id="KW-0067">ATP-binding</keyword>
<comment type="catalytic activity">
    <reaction evidence="13 15">
        <text>riboflavin + ATP = FMN + ADP + H(+)</text>
        <dbReference type="Rhea" id="RHEA:14357"/>
        <dbReference type="ChEBI" id="CHEBI:15378"/>
        <dbReference type="ChEBI" id="CHEBI:30616"/>
        <dbReference type="ChEBI" id="CHEBI:57986"/>
        <dbReference type="ChEBI" id="CHEBI:58210"/>
        <dbReference type="ChEBI" id="CHEBI:456216"/>
        <dbReference type="EC" id="2.7.1.26"/>
    </reaction>
</comment>
<dbReference type="GO" id="GO:0009398">
    <property type="term" value="P:FMN biosynthetic process"/>
    <property type="evidence" value="ECO:0007669"/>
    <property type="project" value="UniProtKB-UniRule"/>
</dbReference>
<dbReference type="EMBL" id="CP162599">
    <property type="protein sequence ID" value="XDK34182.1"/>
    <property type="molecule type" value="Genomic_DNA"/>
</dbReference>
<dbReference type="GO" id="GO:0008531">
    <property type="term" value="F:riboflavin kinase activity"/>
    <property type="evidence" value="ECO:0007669"/>
    <property type="project" value="UniProtKB-UniRule"/>
</dbReference>
<evidence type="ECO:0000313" key="17">
    <source>
        <dbReference type="EMBL" id="XDK34182.1"/>
    </source>
</evidence>
<dbReference type="FunFam" id="2.40.30.30:FF:000003">
    <property type="entry name" value="Riboflavin biosynthesis protein"/>
    <property type="match status" value="1"/>
</dbReference>
<evidence type="ECO:0000256" key="1">
    <source>
        <dbReference type="ARBA" id="ARBA00002121"/>
    </source>
</evidence>
<dbReference type="Gene3D" id="3.40.50.620">
    <property type="entry name" value="HUPs"/>
    <property type="match status" value="1"/>
</dbReference>
<comment type="similarity">
    <text evidence="15">Belongs to the ribF family.</text>
</comment>
<dbReference type="EC" id="2.7.7.2" evidence="15"/>
<dbReference type="SMART" id="SM00904">
    <property type="entry name" value="Flavokinase"/>
    <property type="match status" value="1"/>
</dbReference>
<keyword evidence="10 15" id="KW-0274">FAD</keyword>
<dbReference type="PANTHER" id="PTHR22749">
    <property type="entry name" value="RIBOFLAVIN KINASE/FMN ADENYLYLTRANSFERASE"/>
    <property type="match status" value="1"/>
</dbReference>
<dbReference type="NCBIfam" id="TIGR00083">
    <property type="entry name" value="ribF"/>
    <property type="match status" value="1"/>
</dbReference>
<dbReference type="InterPro" id="IPR002606">
    <property type="entry name" value="Riboflavin_kinase_bac"/>
</dbReference>
<reference evidence="17" key="1">
    <citation type="submission" date="2024-07" db="EMBL/GenBank/DDBJ databases">
        <title>Halotolerant mesophilic bacterium Ornithinibacillus sp. 4-3, sp. nov., isolated from soil.</title>
        <authorList>
            <person name="Sidarenka A.V."/>
            <person name="Guliayeva D.E."/>
            <person name="Leanovich S.I."/>
            <person name="Hileuskaya K.S."/>
            <person name="Akhremchuk A.E."/>
            <person name="Sikolenko M.A."/>
            <person name="Valentovich L.N."/>
        </authorList>
    </citation>
    <scope>NUCLEOTIDE SEQUENCE</scope>
    <source>
        <strain evidence="17">4-3</strain>
    </source>
</reference>
<dbReference type="NCBIfam" id="NF004162">
    <property type="entry name" value="PRK05627.1-5"/>
    <property type="match status" value="1"/>
</dbReference>
<dbReference type="Pfam" id="PF06574">
    <property type="entry name" value="FAD_syn"/>
    <property type="match status" value="1"/>
</dbReference>
<evidence type="ECO:0000256" key="5">
    <source>
        <dbReference type="ARBA" id="ARBA00022643"/>
    </source>
</evidence>
<evidence type="ECO:0000259" key="16">
    <source>
        <dbReference type="SMART" id="SM00904"/>
    </source>
</evidence>
<protein>
    <recommendedName>
        <fullName evidence="15">Riboflavin biosynthesis protein</fullName>
    </recommendedName>
    <domain>
        <recommendedName>
            <fullName evidence="15">Riboflavin kinase</fullName>
            <ecNumber evidence="15">2.7.1.26</ecNumber>
        </recommendedName>
        <alternativeName>
            <fullName evidence="15">Flavokinase</fullName>
        </alternativeName>
    </domain>
    <domain>
        <recommendedName>
            <fullName evidence="15">FMN adenylyltransferase</fullName>
            <ecNumber evidence="15">2.7.7.2</ecNumber>
        </recommendedName>
        <alternativeName>
            <fullName evidence="15">FAD pyrophosphorylase</fullName>
        </alternativeName>
        <alternativeName>
            <fullName evidence="15">FAD synthase</fullName>
        </alternativeName>
    </domain>
</protein>
<dbReference type="InterPro" id="IPR014729">
    <property type="entry name" value="Rossmann-like_a/b/a_fold"/>
</dbReference>
<organism evidence="17">
    <name type="scientific">Ornithinibacillus sp. 4-3</name>
    <dbReference type="NCBI Taxonomy" id="3231488"/>
    <lineage>
        <taxon>Bacteria</taxon>
        <taxon>Bacillati</taxon>
        <taxon>Bacillota</taxon>
        <taxon>Bacilli</taxon>
        <taxon>Bacillales</taxon>
        <taxon>Bacillaceae</taxon>
        <taxon>Ornithinibacillus</taxon>
    </lineage>
</organism>
<dbReference type="EC" id="2.7.1.26" evidence="15"/>
<dbReference type="CDD" id="cd02064">
    <property type="entry name" value="FAD_synthetase_N"/>
    <property type="match status" value="1"/>
</dbReference>
<evidence type="ECO:0000256" key="6">
    <source>
        <dbReference type="ARBA" id="ARBA00022679"/>
    </source>
</evidence>
<dbReference type="PIRSF" id="PIRSF004491">
    <property type="entry name" value="FAD_Synth"/>
    <property type="match status" value="1"/>
</dbReference>
<evidence type="ECO:0000256" key="13">
    <source>
        <dbReference type="ARBA" id="ARBA00047880"/>
    </source>
</evidence>
<evidence type="ECO:0000256" key="8">
    <source>
        <dbReference type="ARBA" id="ARBA00022741"/>
    </source>
</evidence>
<dbReference type="InterPro" id="IPR023468">
    <property type="entry name" value="Riboflavin_kinase"/>
</dbReference>
<evidence type="ECO:0000256" key="9">
    <source>
        <dbReference type="ARBA" id="ARBA00022777"/>
    </source>
</evidence>
<comment type="pathway">
    <text evidence="3 15">Cofactor biosynthesis; FMN biosynthesis; FMN from riboflavin (ATP route): step 1/1.</text>
</comment>
<evidence type="ECO:0000256" key="4">
    <source>
        <dbReference type="ARBA" id="ARBA00022630"/>
    </source>
</evidence>
<dbReference type="PANTHER" id="PTHR22749:SF6">
    <property type="entry name" value="RIBOFLAVIN KINASE"/>
    <property type="match status" value="1"/>
</dbReference>
<dbReference type="InterPro" id="IPR015865">
    <property type="entry name" value="Riboflavin_kinase_bac/euk"/>
</dbReference>